<dbReference type="Gene3D" id="1.10.10.10">
    <property type="entry name" value="Winged helix-like DNA-binding domain superfamily/Winged helix DNA-binding domain"/>
    <property type="match status" value="1"/>
</dbReference>
<name>A0A9D1L2S9_9FIRM</name>
<dbReference type="SUPFAM" id="SSF46785">
    <property type="entry name" value="Winged helix' DNA-binding domain"/>
    <property type="match status" value="1"/>
</dbReference>
<evidence type="ECO:0000259" key="5">
    <source>
        <dbReference type="PROSITE" id="PS50931"/>
    </source>
</evidence>
<dbReference type="PROSITE" id="PS50931">
    <property type="entry name" value="HTH_LYSR"/>
    <property type="match status" value="1"/>
</dbReference>
<evidence type="ECO:0000313" key="6">
    <source>
        <dbReference type="EMBL" id="HIU21891.1"/>
    </source>
</evidence>
<organism evidence="6 7">
    <name type="scientific">Candidatus Limadaptatus stercorigallinarum</name>
    <dbReference type="NCBI Taxonomy" id="2840845"/>
    <lineage>
        <taxon>Bacteria</taxon>
        <taxon>Bacillati</taxon>
        <taxon>Bacillota</taxon>
        <taxon>Clostridia</taxon>
        <taxon>Eubacteriales</taxon>
        <taxon>Candidatus Limadaptatus</taxon>
    </lineage>
</organism>
<reference evidence="6" key="1">
    <citation type="submission" date="2020-10" db="EMBL/GenBank/DDBJ databases">
        <authorList>
            <person name="Gilroy R."/>
        </authorList>
    </citation>
    <scope>NUCLEOTIDE SEQUENCE</scope>
    <source>
        <strain evidence="6">1063</strain>
    </source>
</reference>
<dbReference type="InterPro" id="IPR036390">
    <property type="entry name" value="WH_DNA-bd_sf"/>
</dbReference>
<dbReference type="Proteomes" id="UP000824088">
    <property type="component" value="Unassembled WGS sequence"/>
</dbReference>
<evidence type="ECO:0000256" key="4">
    <source>
        <dbReference type="ARBA" id="ARBA00023163"/>
    </source>
</evidence>
<keyword evidence="3" id="KW-0238">DNA-binding</keyword>
<proteinExistence type="inferred from homology"/>
<dbReference type="GO" id="GO:0003700">
    <property type="term" value="F:DNA-binding transcription factor activity"/>
    <property type="evidence" value="ECO:0007669"/>
    <property type="project" value="InterPro"/>
</dbReference>
<protein>
    <submittedName>
        <fullName evidence="6">LysR family transcriptional regulator</fullName>
    </submittedName>
</protein>
<dbReference type="AlphaFoldDB" id="A0A9D1L2S9"/>
<evidence type="ECO:0000256" key="3">
    <source>
        <dbReference type="ARBA" id="ARBA00023125"/>
    </source>
</evidence>
<keyword evidence="4" id="KW-0804">Transcription</keyword>
<sequence>MIELNQLRQFEAVAECGTLSAAAERLYISQPALTRSMQKLEKDLGVALFDRAKSKVELNENGRFFLGLVRGMLGDFDSCVERVRAFDRSRKTISVGSCAPAPLWELLPTLSSLYPDKAISSRMKTTDELVADLQNGTAQIIVTNRALHISGAFGFVLGSEKLLL</sequence>
<dbReference type="InterPro" id="IPR000847">
    <property type="entry name" value="LysR_HTH_N"/>
</dbReference>
<keyword evidence="2" id="KW-0805">Transcription regulation</keyword>
<dbReference type="Pfam" id="PF00126">
    <property type="entry name" value="HTH_1"/>
    <property type="match status" value="1"/>
</dbReference>
<evidence type="ECO:0000313" key="7">
    <source>
        <dbReference type="Proteomes" id="UP000824088"/>
    </source>
</evidence>
<reference evidence="6" key="2">
    <citation type="journal article" date="2021" name="PeerJ">
        <title>Extensive microbial diversity within the chicken gut microbiome revealed by metagenomics and culture.</title>
        <authorList>
            <person name="Gilroy R."/>
            <person name="Ravi A."/>
            <person name="Getino M."/>
            <person name="Pursley I."/>
            <person name="Horton D.L."/>
            <person name="Alikhan N.F."/>
            <person name="Baker D."/>
            <person name="Gharbi K."/>
            <person name="Hall N."/>
            <person name="Watson M."/>
            <person name="Adriaenssens E.M."/>
            <person name="Foster-Nyarko E."/>
            <person name="Jarju S."/>
            <person name="Secka A."/>
            <person name="Antonio M."/>
            <person name="Oren A."/>
            <person name="Chaudhuri R.R."/>
            <person name="La Ragione R."/>
            <person name="Hildebrand F."/>
            <person name="Pallen M.J."/>
        </authorList>
    </citation>
    <scope>NUCLEOTIDE SEQUENCE</scope>
    <source>
        <strain evidence="6">1063</strain>
    </source>
</reference>
<evidence type="ECO:0000256" key="2">
    <source>
        <dbReference type="ARBA" id="ARBA00023015"/>
    </source>
</evidence>
<comment type="caution">
    <text evidence="6">The sequence shown here is derived from an EMBL/GenBank/DDBJ whole genome shotgun (WGS) entry which is preliminary data.</text>
</comment>
<accession>A0A9D1L2S9</accession>
<dbReference type="GO" id="GO:0003677">
    <property type="term" value="F:DNA binding"/>
    <property type="evidence" value="ECO:0007669"/>
    <property type="project" value="UniProtKB-KW"/>
</dbReference>
<gene>
    <name evidence="6" type="ORF">IAD51_06680</name>
</gene>
<comment type="similarity">
    <text evidence="1">Belongs to the LysR transcriptional regulatory family.</text>
</comment>
<dbReference type="InterPro" id="IPR036388">
    <property type="entry name" value="WH-like_DNA-bd_sf"/>
</dbReference>
<dbReference type="GO" id="GO:0032993">
    <property type="term" value="C:protein-DNA complex"/>
    <property type="evidence" value="ECO:0007669"/>
    <property type="project" value="TreeGrafter"/>
</dbReference>
<dbReference type="EMBL" id="DVMN01000119">
    <property type="protein sequence ID" value="HIU21891.1"/>
    <property type="molecule type" value="Genomic_DNA"/>
</dbReference>
<evidence type="ECO:0000256" key="1">
    <source>
        <dbReference type="ARBA" id="ARBA00009437"/>
    </source>
</evidence>
<feature type="non-terminal residue" evidence="6">
    <location>
        <position position="164"/>
    </location>
</feature>
<dbReference type="PANTHER" id="PTHR30346:SF28">
    <property type="entry name" value="HTH-TYPE TRANSCRIPTIONAL REGULATOR CYNR"/>
    <property type="match status" value="1"/>
</dbReference>
<dbReference type="PANTHER" id="PTHR30346">
    <property type="entry name" value="TRANSCRIPTIONAL DUAL REGULATOR HCAR-RELATED"/>
    <property type="match status" value="1"/>
</dbReference>
<feature type="domain" description="HTH lysR-type" evidence="5">
    <location>
        <begin position="2"/>
        <end position="59"/>
    </location>
</feature>
<dbReference type="PRINTS" id="PR00039">
    <property type="entry name" value="HTHLYSR"/>
</dbReference>
<dbReference type="FunFam" id="1.10.10.10:FF:000001">
    <property type="entry name" value="LysR family transcriptional regulator"/>
    <property type="match status" value="1"/>
</dbReference>